<sequence length="340" mass="37129">MDLKALSASLNLSMTTVSRALNGYSDVSEKTRQRVIEAARTLGYQPNSVARNLALGRANAIGIVYPLEAGDVADPRFLEVVSGITEGLAPANIDLLIASASHKGELDSYDRMIHSRRVDGFIVARTLVQDERIDYLRQAGVPFLAYGRTAKSDDYPWFDFDNEAGSVLAVERLVRLGHRHIAYIHASLHYNFAHQRHAGYLRGMHDAGIAPQTDWLLQAGLARCSGYAAMEQLLARPVLPTAVIVDNNLAGVGAVQALIDRGIVMGRDISVIVYDGIPPDTLLMGRQITSIIQPTQQRTGERMATLIQQVIANAMPLSELQMLCQPELLPGDTDGPCPRH</sequence>
<dbReference type="EMBL" id="FPKR01000001">
    <property type="protein sequence ID" value="SFZ70503.1"/>
    <property type="molecule type" value="Genomic_DNA"/>
</dbReference>
<gene>
    <name evidence="5" type="ORF">SAMN02745887_00225</name>
</gene>
<dbReference type="Gene3D" id="1.10.260.40">
    <property type="entry name" value="lambda repressor-like DNA-binding domains"/>
    <property type="match status" value="1"/>
</dbReference>
<evidence type="ECO:0000256" key="1">
    <source>
        <dbReference type="ARBA" id="ARBA00023015"/>
    </source>
</evidence>
<keyword evidence="2" id="KW-0238">DNA-binding</keyword>
<dbReference type="AlphaFoldDB" id="A0A1K2H529"/>
<dbReference type="RefSeq" id="WP_072426771.1">
    <property type="nucleotide sequence ID" value="NZ_FPKR01000001.1"/>
</dbReference>
<dbReference type="GO" id="GO:0000976">
    <property type="term" value="F:transcription cis-regulatory region binding"/>
    <property type="evidence" value="ECO:0007669"/>
    <property type="project" value="TreeGrafter"/>
</dbReference>
<evidence type="ECO:0000256" key="3">
    <source>
        <dbReference type="ARBA" id="ARBA00023163"/>
    </source>
</evidence>
<feature type="domain" description="HTH lacI-type" evidence="4">
    <location>
        <begin position="1"/>
        <end position="55"/>
    </location>
</feature>
<evidence type="ECO:0000313" key="5">
    <source>
        <dbReference type="EMBL" id="SFZ70503.1"/>
    </source>
</evidence>
<dbReference type="InterPro" id="IPR010982">
    <property type="entry name" value="Lambda_DNA-bd_dom_sf"/>
</dbReference>
<dbReference type="CDD" id="cd01392">
    <property type="entry name" value="HTH_LacI"/>
    <property type="match status" value="1"/>
</dbReference>
<evidence type="ECO:0000259" key="4">
    <source>
        <dbReference type="PROSITE" id="PS50932"/>
    </source>
</evidence>
<dbReference type="InterPro" id="IPR001761">
    <property type="entry name" value="Peripla_BP/Lac1_sug-bd_dom"/>
</dbReference>
<dbReference type="GO" id="GO:0003700">
    <property type="term" value="F:DNA-binding transcription factor activity"/>
    <property type="evidence" value="ECO:0007669"/>
    <property type="project" value="TreeGrafter"/>
</dbReference>
<dbReference type="Gene3D" id="3.40.50.2300">
    <property type="match status" value="2"/>
</dbReference>
<keyword evidence="1" id="KW-0805">Transcription regulation</keyword>
<dbReference type="SUPFAM" id="SSF47413">
    <property type="entry name" value="lambda repressor-like DNA-binding domains"/>
    <property type="match status" value="1"/>
</dbReference>
<dbReference type="Proteomes" id="UP000186513">
    <property type="component" value="Unassembled WGS sequence"/>
</dbReference>
<protein>
    <submittedName>
        <fullName evidence="5">Transcriptional regulator, LacI family</fullName>
    </submittedName>
</protein>
<dbReference type="CDD" id="cd20010">
    <property type="entry name" value="PBP1_AglR-like"/>
    <property type="match status" value="1"/>
</dbReference>
<dbReference type="InterPro" id="IPR000843">
    <property type="entry name" value="HTH_LacI"/>
</dbReference>
<dbReference type="Pfam" id="PF00356">
    <property type="entry name" value="LacI"/>
    <property type="match status" value="1"/>
</dbReference>
<dbReference type="PROSITE" id="PS50932">
    <property type="entry name" value="HTH_LACI_2"/>
    <property type="match status" value="1"/>
</dbReference>
<dbReference type="PANTHER" id="PTHR30146:SF109">
    <property type="entry name" value="HTH-TYPE TRANSCRIPTIONAL REGULATOR GALS"/>
    <property type="match status" value="1"/>
</dbReference>
<dbReference type="PANTHER" id="PTHR30146">
    <property type="entry name" value="LACI-RELATED TRANSCRIPTIONAL REPRESSOR"/>
    <property type="match status" value="1"/>
</dbReference>
<dbReference type="OrthoDB" id="269117at2"/>
<evidence type="ECO:0000313" key="6">
    <source>
        <dbReference type="Proteomes" id="UP000186513"/>
    </source>
</evidence>
<dbReference type="STRING" id="1121279.SAMN02745887_00225"/>
<dbReference type="Pfam" id="PF00532">
    <property type="entry name" value="Peripla_BP_1"/>
    <property type="match status" value="1"/>
</dbReference>
<organism evidence="5 6">
    <name type="scientific">Chitinimonas taiwanensis DSM 18899</name>
    <dbReference type="NCBI Taxonomy" id="1121279"/>
    <lineage>
        <taxon>Bacteria</taxon>
        <taxon>Pseudomonadati</taxon>
        <taxon>Pseudomonadota</taxon>
        <taxon>Betaproteobacteria</taxon>
        <taxon>Neisseriales</taxon>
        <taxon>Chitinibacteraceae</taxon>
        <taxon>Chitinimonas</taxon>
    </lineage>
</organism>
<keyword evidence="3" id="KW-0804">Transcription</keyword>
<name>A0A1K2H529_9NEIS</name>
<accession>A0A1K2H529</accession>
<dbReference type="SUPFAM" id="SSF53822">
    <property type="entry name" value="Periplasmic binding protein-like I"/>
    <property type="match status" value="1"/>
</dbReference>
<reference evidence="5 6" key="1">
    <citation type="submission" date="2016-11" db="EMBL/GenBank/DDBJ databases">
        <authorList>
            <person name="Jaros S."/>
            <person name="Januszkiewicz K."/>
            <person name="Wedrychowicz H."/>
        </authorList>
    </citation>
    <scope>NUCLEOTIDE SEQUENCE [LARGE SCALE GENOMIC DNA]</scope>
    <source>
        <strain evidence="5 6">DSM 18899</strain>
    </source>
</reference>
<proteinExistence type="predicted"/>
<keyword evidence="6" id="KW-1185">Reference proteome</keyword>
<dbReference type="InterPro" id="IPR028082">
    <property type="entry name" value="Peripla_BP_I"/>
</dbReference>
<dbReference type="SMART" id="SM00354">
    <property type="entry name" value="HTH_LACI"/>
    <property type="match status" value="1"/>
</dbReference>
<evidence type="ECO:0000256" key="2">
    <source>
        <dbReference type="ARBA" id="ARBA00023125"/>
    </source>
</evidence>